<dbReference type="SUPFAM" id="SSF48652">
    <property type="entry name" value="Tetraspanin"/>
    <property type="match status" value="1"/>
</dbReference>
<evidence type="ECO:0008006" key="8">
    <source>
        <dbReference type="Google" id="ProtNLM"/>
    </source>
</evidence>
<dbReference type="InterPro" id="IPR008952">
    <property type="entry name" value="Tetraspanin_EC2_sf"/>
</dbReference>
<reference evidence="6" key="1">
    <citation type="submission" date="2020-08" db="EMBL/GenBank/DDBJ databases">
        <title>Multicomponent nature underlies the extraordinary mechanical properties of spider dragline silk.</title>
        <authorList>
            <person name="Kono N."/>
            <person name="Nakamura H."/>
            <person name="Mori M."/>
            <person name="Yoshida Y."/>
            <person name="Ohtoshi R."/>
            <person name="Malay A.D."/>
            <person name="Moran D.A.P."/>
            <person name="Tomita M."/>
            <person name="Numata K."/>
            <person name="Arakawa K."/>
        </authorList>
    </citation>
    <scope>NUCLEOTIDE SEQUENCE</scope>
</reference>
<evidence type="ECO:0000256" key="2">
    <source>
        <dbReference type="ARBA" id="ARBA00022692"/>
    </source>
</evidence>
<sequence length="245" mass="27201">MSSRETDRGFRRFFIRRIGPRTAWEGSPSGRPSVLVRSLVFFGIICIVTGVWCCSQVPEPYLCGGSFVKYKLPGIILMFDGAMLLALGIVTICASGTMLRLVLIWLCQILYASLVLESIAGALAIALDSTVGQGTVHEFFLKDINQLYGFEPRVSFGVDATQIKFNCCGVNGPHDWAKTVWARDFVVGDPKRHLPLSCCGEQALRCFASKENLDRKVGLNFKHIMRQMIFEPIVSNRMNGDLVAK</sequence>
<organism evidence="6 7">
    <name type="scientific">Nephila pilipes</name>
    <name type="common">Giant wood spider</name>
    <name type="synonym">Nephila maculata</name>
    <dbReference type="NCBI Taxonomy" id="299642"/>
    <lineage>
        <taxon>Eukaryota</taxon>
        <taxon>Metazoa</taxon>
        <taxon>Ecdysozoa</taxon>
        <taxon>Arthropoda</taxon>
        <taxon>Chelicerata</taxon>
        <taxon>Arachnida</taxon>
        <taxon>Araneae</taxon>
        <taxon>Araneomorphae</taxon>
        <taxon>Entelegynae</taxon>
        <taxon>Araneoidea</taxon>
        <taxon>Nephilidae</taxon>
        <taxon>Nephila</taxon>
    </lineage>
</organism>
<dbReference type="AlphaFoldDB" id="A0A8X6MDA8"/>
<feature type="transmembrane region" description="Helical" evidence="5">
    <location>
        <begin position="34"/>
        <end position="52"/>
    </location>
</feature>
<evidence type="ECO:0000256" key="4">
    <source>
        <dbReference type="ARBA" id="ARBA00023136"/>
    </source>
</evidence>
<name>A0A8X6MDA8_NEPPI</name>
<evidence type="ECO:0000256" key="3">
    <source>
        <dbReference type="ARBA" id="ARBA00022989"/>
    </source>
</evidence>
<feature type="transmembrane region" description="Helical" evidence="5">
    <location>
        <begin position="101"/>
        <end position="127"/>
    </location>
</feature>
<evidence type="ECO:0000313" key="6">
    <source>
        <dbReference type="EMBL" id="GFS42757.1"/>
    </source>
</evidence>
<proteinExistence type="predicted"/>
<dbReference type="Pfam" id="PF00335">
    <property type="entry name" value="Tetraspanin"/>
    <property type="match status" value="1"/>
</dbReference>
<dbReference type="InterPro" id="IPR018499">
    <property type="entry name" value="Tetraspanin/Peripherin"/>
</dbReference>
<dbReference type="CDD" id="cd03127">
    <property type="entry name" value="tetraspanin_LEL"/>
    <property type="match status" value="1"/>
</dbReference>
<keyword evidence="7" id="KW-1185">Reference proteome</keyword>
<keyword evidence="4 5" id="KW-0472">Membrane</keyword>
<protein>
    <recommendedName>
        <fullName evidence="8">Tetraspanin</fullName>
    </recommendedName>
</protein>
<evidence type="ECO:0000313" key="7">
    <source>
        <dbReference type="Proteomes" id="UP000887013"/>
    </source>
</evidence>
<dbReference type="Gene3D" id="1.10.1450.10">
    <property type="entry name" value="Tetraspanin"/>
    <property type="match status" value="1"/>
</dbReference>
<evidence type="ECO:0000256" key="5">
    <source>
        <dbReference type="SAM" id="Phobius"/>
    </source>
</evidence>
<comment type="caution">
    <text evidence="6">The sequence shown here is derived from an EMBL/GenBank/DDBJ whole genome shotgun (WGS) entry which is preliminary data.</text>
</comment>
<gene>
    <name evidence="6" type="ORF">NPIL_270801</name>
</gene>
<dbReference type="GO" id="GO:0016020">
    <property type="term" value="C:membrane"/>
    <property type="evidence" value="ECO:0007669"/>
    <property type="project" value="UniProtKB-SubCell"/>
</dbReference>
<keyword evidence="3 5" id="KW-1133">Transmembrane helix</keyword>
<comment type="subcellular location">
    <subcellularLocation>
        <location evidence="1">Membrane</location>
        <topology evidence="1">Multi-pass membrane protein</topology>
    </subcellularLocation>
</comment>
<accession>A0A8X6MDA8</accession>
<feature type="transmembrane region" description="Helical" evidence="5">
    <location>
        <begin position="72"/>
        <end position="94"/>
    </location>
</feature>
<keyword evidence="2 5" id="KW-0812">Transmembrane</keyword>
<evidence type="ECO:0000256" key="1">
    <source>
        <dbReference type="ARBA" id="ARBA00004141"/>
    </source>
</evidence>
<dbReference type="Proteomes" id="UP000887013">
    <property type="component" value="Unassembled WGS sequence"/>
</dbReference>
<dbReference type="EMBL" id="BMAW01044082">
    <property type="protein sequence ID" value="GFS42757.1"/>
    <property type="molecule type" value="Genomic_DNA"/>
</dbReference>
<dbReference type="OrthoDB" id="9993879at2759"/>